<gene>
    <name evidence="1" type="ORF">DNU06_04825</name>
</gene>
<protein>
    <recommendedName>
        <fullName evidence="3">DUF4249 domain-containing protein</fullName>
    </recommendedName>
</protein>
<dbReference type="OrthoDB" id="1491128at2"/>
<dbReference type="Proteomes" id="UP000249248">
    <property type="component" value="Unassembled WGS sequence"/>
</dbReference>
<evidence type="ECO:0008006" key="3">
    <source>
        <dbReference type="Google" id="ProtNLM"/>
    </source>
</evidence>
<dbReference type="AlphaFoldDB" id="A0A2W1NJ15"/>
<sequence length="352" mass="39383">MLKNLFIIALFMVAASSCDNKLSLNADYTTTPIIFGLLDPNDTIHYIKITKTFLGDGNNYDFAKVPDSSYFKQVDAKIIELNNGVKTGREWSLYDTTILNKEEGVFYYPSQKVYIFHEANLVEDYDYKLEAIFNEGAYSADATTSLVDGFEYNSNFLNQSKITFANGSGSYSNLFIRYSEAYNATGYQTRLYINYREFYSDNTSAVKQLVWSATSNNGKSESDVNPASPDASAQVSFSGEGFYQFMAASIQENENVTSRQMIDIGVVTEVGHVDLMKYISVGEPNSSLSQTTSLFTNINNGLGLFSSRVLESRTNMPLLPGSIEELCTGTYTNQLKFCSTDPSHTSKFFYCY</sequence>
<dbReference type="EMBL" id="QKSB01000002">
    <property type="protein sequence ID" value="PZE17946.1"/>
    <property type="molecule type" value="Genomic_DNA"/>
</dbReference>
<reference evidence="1 2" key="1">
    <citation type="submission" date="2018-06" db="EMBL/GenBank/DDBJ databases">
        <title>The draft genome sequence of Crocinitomix sp. SM1701.</title>
        <authorList>
            <person name="Zhang X."/>
        </authorList>
    </citation>
    <scope>NUCLEOTIDE SEQUENCE [LARGE SCALE GENOMIC DNA]</scope>
    <source>
        <strain evidence="1 2">SM1701</strain>
    </source>
</reference>
<proteinExistence type="predicted"/>
<dbReference type="PROSITE" id="PS51257">
    <property type="entry name" value="PROKAR_LIPOPROTEIN"/>
    <property type="match status" value="1"/>
</dbReference>
<evidence type="ECO:0000313" key="2">
    <source>
        <dbReference type="Proteomes" id="UP000249248"/>
    </source>
</evidence>
<organism evidence="1 2">
    <name type="scientific">Putridiphycobacter roseus</name>
    <dbReference type="NCBI Taxonomy" id="2219161"/>
    <lineage>
        <taxon>Bacteria</taxon>
        <taxon>Pseudomonadati</taxon>
        <taxon>Bacteroidota</taxon>
        <taxon>Flavobacteriia</taxon>
        <taxon>Flavobacteriales</taxon>
        <taxon>Crocinitomicaceae</taxon>
        <taxon>Putridiphycobacter</taxon>
    </lineage>
</organism>
<evidence type="ECO:0000313" key="1">
    <source>
        <dbReference type="EMBL" id="PZE17946.1"/>
    </source>
</evidence>
<accession>A0A2W1NJ15</accession>
<keyword evidence="2" id="KW-1185">Reference proteome</keyword>
<dbReference type="RefSeq" id="WP_111062097.1">
    <property type="nucleotide sequence ID" value="NZ_JBHUCU010000002.1"/>
</dbReference>
<name>A0A2W1NJ15_9FLAO</name>
<comment type="caution">
    <text evidence="1">The sequence shown here is derived from an EMBL/GenBank/DDBJ whole genome shotgun (WGS) entry which is preliminary data.</text>
</comment>